<evidence type="ECO:0000256" key="3">
    <source>
        <dbReference type="ARBA" id="ARBA00023082"/>
    </source>
</evidence>
<keyword evidence="2" id="KW-0805">Transcription regulation</keyword>
<evidence type="ECO:0000256" key="2">
    <source>
        <dbReference type="ARBA" id="ARBA00023015"/>
    </source>
</evidence>
<evidence type="ECO:0000259" key="6">
    <source>
        <dbReference type="Pfam" id="PF08281"/>
    </source>
</evidence>
<dbReference type="Gene3D" id="1.10.1740.10">
    <property type="match status" value="1"/>
</dbReference>
<reference evidence="7" key="1">
    <citation type="submission" date="2011-09" db="EMBL/GenBank/DDBJ databases">
        <title>The permanent draft genome of Mucilaginibacter paludis DSM 18603.</title>
        <authorList>
            <consortium name="US DOE Joint Genome Institute (JGI-PGF)"/>
            <person name="Lucas S."/>
            <person name="Han J."/>
            <person name="Lapidus A."/>
            <person name="Bruce D."/>
            <person name="Goodwin L."/>
            <person name="Pitluck S."/>
            <person name="Peters L."/>
            <person name="Kyrpides N."/>
            <person name="Mavromatis K."/>
            <person name="Ivanova N."/>
            <person name="Mikhailova N."/>
            <person name="Held B."/>
            <person name="Detter J.C."/>
            <person name="Tapia R."/>
            <person name="Han C."/>
            <person name="Land M."/>
            <person name="Hauser L."/>
            <person name="Markowitz V."/>
            <person name="Cheng J.-F."/>
            <person name="Hugenholtz P."/>
            <person name="Woyke T."/>
            <person name="Wu D."/>
            <person name="Tindall B."/>
            <person name="Brambilla E."/>
            <person name="Klenk H.-P."/>
            <person name="Eisen J.A."/>
        </authorList>
    </citation>
    <scope>NUCLEOTIDE SEQUENCE [LARGE SCALE GENOMIC DNA]</scope>
    <source>
        <strain evidence="7">DSM 18603</strain>
    </source>
</reference>
<accession>H1Y2L1</accession>
<evidence type="ECO:0000256" key="1">
    <source>
        <dbReference type="ARBA" id="ARBA00010641"/>
    </source>
</evidence>
<keyword evidence="8" id="KW-1185">Reference proteome</keyword>
<evidence type="ECO:0000259" key="5">
    <source>
        <dbReference type="Pfam" id="PF04542"/>
    </source>
</evidence>
<dbReference type="InterPro" id="IPR036388">
    <property type="entry name" value="WH-like_DNA-bd_sf"/>
</dbReference>
<evidence type="ECO:0000313" key="7">
    <source>
        <dbReference type="EMBL" id="EHQ28059.1"/>
    </source>
</evidence>
<dbReference type="NCBIfam" id="TIGR02937">
    <property type="entry name" value="sigma70-ECF"/>
    <property type="match status" value="1"/>
</dbReference>
<dbReference type="GO" id="GO:0003677">
    <property type="term" value="F:DNA binding"/>
    <property type="evidence" value="ECO:0007669"/>
    <property type="project" value="InterPro"/>
</dbReference>
<dbReference type="OrthoDB" id="679904at2"/>
<dbReference type="InterPro" id="IPR013249">
    <property type="entry name" value="RNA_pol_sigma70_r4_t2"/>
</dbReference>
<evidence type="ECO:0000256" key="4">
    <source>
        <dbReference type="ARBA" id="ARBA00023163"/>
    </source>
</evidence>
<gene>
    <name evidence="7" type="ORF">Mucpa_3968</name>
</gene>
<dbReference type="InterPro" id="IPR039425">
    <property type="entry name" value="RNA_pol_sigma-70-like"/>
</dbReference>
<keyword evidence="3" id="KW-0731">Sigma factor</keyword>
<dbReference type="Proteomes" id="UP000002774">
    <property type="component" value="Chromosome"/>
</dbReference>
<dbReference type="Pfam" id="PF08281">
    <property type="entry name" value="Sigma70_r4_2"/>
    <property type="match status" value="1"/>
</dbReference>
<dbReference type="GO" id="GO:0016987">
    <property type="term" value="F:sigma factor activity"/>
    <property type="evidence" value="ECO:0007669"/>
    <property type="project" value="UniProtKB-KW"/>
</dbReference>
<dbReference type="InterPro" id="IPR014284">
    <property type="entry name" value="RNA_pol_sigma-70_dom"/>
</dbReference>
<dbReference type="eggNOG" id="COG1595">
    <property type="taxonomic scope" value="Bacteria"/>
</dbReference>
<feature type="domain" description="RNA polymerase sigma-70 region 2" evidence="5">
    <location>
        <begin position="29"/>
        <end position="94"/>
    </location>
</feature>
<dbReference type="Gene3D" id="1.10.10.10">
    <property type="entry name" value="Winged helix-like DNA-binding domain superfamily/Winged helix DNA-binding domain"/>
    <property type="match status" value="1"/>
</dbReference>
<proteinExistence type="inferred from homology"/>
<name>H1Y2L1_9SPHI</name>
<dbReference type="RefSeq" id="WP_008508791.1">
    <property type="nucleotide sequence ID" value="NZ_CM001403.1"/>
</dbReference>
<dbReference type="PANTHER" id="PTHR43133:SF46">
    <property type="entry name" value="RNA POLYMERASE SIGMA-70 FACTOR ECF SUBFAMILY"/>
    <property type="match status" value="1"/>
</dbReference>
<dbReference type="InterPro" id="IPR013324">
    <property type="entry name" value="RNA_pol_sigma_r3/r4-like"/>
</dbReference>
<dbReference type="InterPro" id="IPR007627">
    <property type="entry name" value="RNA_pol_sigma70_r2"/>
</dbReference>
<dbReference type="CDD" id="cd06171">
    <property type="entry name" value="Sigma70_r4"/>
    <property type="match status" value="1"/>
</dbReference>
<keyword evidence="4" id="KW-0804">Transcription</keyword>
<sequence>MSRDYLDNADEAELLLQLSRGNKLAFDILYGKYWKQVYNAAYKRLNNAGQAQDIAQDIFVQLWIRGTASLIENLPAYLFVAARNGVFKYMEKEGKYAALPDAVNNLESPAGGPDAKMLHAEFLKAFDALVAALPAQQAIIFKLRFNEGLSSQEIADRLQISPKTVRNQIGKALATLKDSLILLHLLFLLHQK</sequence>
<dbReference type="PANTHER" id="PTHR43133">
    <property type="entry name" value="RNA POLYMERASE ECF-TYPE SIGMA FACTO"/>
    <property type="match status" value="1"/>
</dbReference>
<dbReference type="STRING" id="714943.Mucpa_3968"/>
<dbReference type="InterPro" id="IPR013325">
    <property type="entry name" value="RNA_pol_sigma_r2"/>
</dbReference>
<comment type="similarity">
    <text evidence="1">Belongs to the sigma-70 factor family. ECF subfamily.</text>
</comment>
<organism evidence="7 8">
    <name type="scientific">Mucilaginibacter paludis DSM 18603</name>
    <dbReference type="NCBI Taxonomy" id="714943"/>
    <lineage>
        <taxon>Bacteria</taxon>
        <taxon>Pseudomonadati</taxon>
        <taxon>Bacteroidota</taxon>
        <taxon>Sphingobacteriia</taxon>
        <taxon>Sphingobacteriales</taxon>
        <taxon>Sphingobacteriaceae</taxon>
        <taxon>Mucilaginibacter</taxon>
    </lineage>
</organism>
<dbReference type="HOGENOM" id="CLU_047691_4_1_10"/>
<evidence type="ECO:0000313" key="8">
    <source>
        <dbReference type="Proteomes" id="UP000002774"/>
    </source>
</evidence>
<dbReference type="SUPFAM" id="SSF88946">
    <property type="entry name" value="Sigma2 domain of RNA polymerase sigma factors"/>
    <property type="match status" value="1"/>
</dbReference>
<protein>
    <submittedName>
        <fullName evidence="7">RNA polymerase, sigma-24 subunit, ECF subfamily</fullName>
    </submittedName>
</protein>
<dbReference type="Pfam" id="PF04542">
    <property type="entry name" value="Sigma70_r2"/>
    <property type="match status" value="1"/>
</dbReference>
<dbReference type="GO" id="GO:0006352">
    <property type="term" value="P:DNA-templated transcription initiation"/>
    <property type="evidence" value="ECO:0007669"/>
    <property type="project" value="InterPro"/>
</dbReference>
<feature type="domain" description="RNA polymerase sigma factor 70 region 4 type 2" evidence="6">
    <location>
        <begin position="124"/>
        <end position="176"/>
    </location>
</feature>
<dbReference type="EMBL" id="CM001403">
    <property type="protein sequence ID" value="EHQ28059.1"/>
    <property type="molecule type" value="Genomic_DNA"/>
</dbReference>
<dbReference type="SUPFAM" id="SSF88659">
    <property type="entry name" value="Sigma3 and sigma4 domains of RNA polymerase sigma factors"/>
    <property type="match status" value="1"/>
</dbReference>
<dbReference type="AlphaFoldDB" id="H1Y2L1"/>